<feature type="compositionally biased region" description="Basic and acidic residues" evidence="1">
    <location>
        <begin position="73"/>
        <end position="96"/>
    </location>
</feature>
<feature type="compositionally biased region" description="Low complexity" evidence="1">
    <location>
        <begin position="97"/>
        <end position="112"/>
    </location>
</feature>
<name>A0AAU9IHV3_9CILI</name>
<keyword evidence="3" id="KW-1185">Reference proteome</keyword>
<evidence type="ECO:0000313" key="2">
    <source>
        <dbReference type="EMBL" id="CAG9313062.1"/>
    </source>
</evidence>
<organism evidence="2 3">
    <name type="scientific">Blepharisma stoltei</name>
    <dbReference type="NCBI Taxonomy" id="1481888"/>
    <lineage>
        <taxon>Eukaryota</taxon>
        <taxon>Sar</taxon>
        <taxon>Alveolata</taxon>
        <taxon>Ciliophora</taxon>
        <taxon>Postciliodesmatophora</taxon>
        <taxon>Heterotrichea</taxon>
        <taxon>Heterotrichida</taxon>
        <taxon>Blepharismidae</taxon>
        <taxon>Blepharisma</taxon>
    </lineage>
</organism>
<sequence>MLESLSKNQEIHSFLKLYPKAQWNQCLEAIIVYGVQTLQKKYPYGLSYQLLLSITGLDLQLERNHSHSNLRTNSEKSKKEPKTQDSTKKKRPESSKVLKSSSSRPSLYPNSKRNYQEVPSKIKEDVNKDIAIYKYKMEVSRTSLKGRNESEDRRSSGIQTDRSYGKEEQTPSWENKSLYNEQNSHKSKIQISEKIKEPKTVALETAKNLFRYVHPTKEAKYKEIPAEKTENKVLKIADQFLKNPVTSYLAKNQGMFSVPHSPKFLERLMSPESNLLSSVEMLSPTYYMDT</sequence>
<feature type="compositionally biased region" description="Polar residues" evidence="1">
    <location>
        <begin position="170"/>
        <end position="182"/>
    </location>
</feature>
<protein>
    <submittedName>
        <fullName evidence="2">Uncharacterized protein</fullName>
    </submittedName>
</protein>
<dbReference type="EMBL" id="CAJZBQ010000009">
    <property type="protein sequence ID" value="CAG9313062.1"/>
    <property type="molecule type" value="Genomic_DNA"/>
</dbReference>
<accession>A0AAU9IHV3</accession>
<evidence type="ECO:0000313" key="3">
    <source>
        <dbReference type="Proteomes" id="UP001162131"/>
    </source>
</evidence>
<feature type="region of interest" description="Disordered" evidence="1">
    <location>
        <begin position="67"/>
        <end position="120"/>
    </location>
</feature>
<reference evidence="2" key="1">
    <citation type="submission" date="2021-09" db="EMBL/GenBank/DDBJ databases">
        <authorList>
            <consortium name="AG Swart"/>
            <person name="Singh M."/>
            <person name="Singh A."/>
            <person name="Seah K."/>
            <person name="Emmerich C."/>
        </authorList>
    </citation>
    <scope>NUCLEOTIDE SEQUENCE</scope>
    <source>
        <strain evidence="2">ATCC30299</strain>
    </source>
</reference>
<dbReference type="AlphaFoldDB" id="A0AAU9IHV3"/>
<comment type="caution">
    <text evidence="2">The sequence shown here is derived from an EMBL/GenBank/DDBJ whole genome shotgun (WGS) entry which is preliminary data.</text>
</comment>
<dbReference type="Proteomes" id="UP001162131">
    <property type="component" value="Unassembled WGS sequence"/>
</dbReference>
<gene>
    <name evidence="2" type="ORF">BSTOLATCC_MIC7847</name>
</gene>
<evidence type="ECO:0000256" key="1">
    <source>
        <dbReference type="SAM" id="MobiDB-lite"/>
    </source>
</evidence>
<feature type="region of interest" description="Disordered" evidence="1">
    <location>
        <begin position="144"/>
        <end position="186"/>
    </location>
</feature>
<proteinExistence type="predicted"/>
<feature type="compositionally biased region" description="Basic and acidic residues" evidence="1">
    <location>
        <begin position="146"/>
        <end position="155"/>
    </location>
</feature>